<dbReference type="GO" id="GO:0004180">
    <property type="term" value="F:carboxypeptidase activity"/>
    <property type="evidence" value="ECO:0007669"/>
    <property type="project" value="UniProtKB-KW"/>
</dbReference>
<dbReference type="EMBL" id="CP002198">
    <property type="protein sequence ID" value="ADN13188.1"/>
    <property type="molecule type" value="Genomic_DNA"/>
</dbReference>
<dbReference type="EC" id="3.4.15.6" evidence="4 9"/>
<evidence type="ECO:0000256" key="1">
    <source>
        <dbReference type="ARBA" id="ARBA00001092"/>
    </source>
</evidence>
<feature type="active site" description="Charge relay system" evidence="10">
    <location>
        <position position="194"/>
    </location>
</feature>
<evidence type="ECO:0000256" key="8">
    <source>
        <dbReference type="ARBA" id="ARBA00022825"/>
    </source>
</evidence>
<dbReference type="STRING" id="497965.Cyan7822_1181"/>
<dbReference type="InterPro" id="IPR011811">
    <property type="entry name" value="Peptidase_S51_cyanophycinase"/>
</dbReference>
<gene>
    <name evidence="12" type="ordered locus">Cyan7822_1181</name>
</gene>
<evidence type="ECO:0000256" key="5">
    <source>
        <dbReference type="ARBA" id="ARBA00015719"/>
    </source>
</evidence>
<comment type="similarity">
    <text evidence="3 9">Belongs to the peptidase S51 family.</text>
</comment>
<dbReference type="Proteomes" id="UP000008206">
    <property type="component" value="Chromosome"/>
</dbReference>
<reference evidence="13" key="1">
    <citation type="journal article" date="2011" name="MBio">
        <title>Novel metabolic attributes of the genus Cyanothece, comprising a group of unicellular nitrogen-fixing Cyanobacteria.</title>
        <authorList>
            <person name="Bandyopadhyay A."/>
            <person name="Elvitigala T."/>
            <person name="Welsh E."/>
            <person name="Stockel J."/>
            <person name="Liberton M."/>
            <person name="Min H."/>
            <person name="Sherman L.A."/>
            <person name="Pakrasi H.B."/>
        </authorList>
    </citation>
    <scope>NUCLEOTIDE SEQUENCE [LARGE SCALE GENOMIC DNA]</scope>
    <source>
        <strain evidence="13">PCC 7822</strain>
    </source>
</reference>
<evidence type="ECO:0000256" key="4">
    <source>
        <dbReference type="ARBA" id="ARBA00013115"/>
    </source>
</evidence>
<comment type="function">
    <text evidence="2 9">Exopeptidase that catalyzes the hydrolytic cleavage of multi-L-arginyl-poly-L-aspartic acid (cyanophycin; a water-insoluble reserve polymer) into aspartate-arginine dipeptides.</text>
</comment>
<keyword evidence="13" id="KW-1185">Reference proteome</keyword>
<evidence type="ECO:0000256" key="3">
    <source>
        <dbReference type="ARBA" id="ARBA00006534"/>
    </source>
</evidence>
<sequence length="288" mass="31400">MVNTAEKAPEQSGENQPAQQQTKQDIKGQLIIIGGAEDKQGDCKILREFVRNSGGVDAKIVIMTVATELPREVGDDYIRIFERLGVDDVRVADTVVRDDADSPNILEAIDRATGVFFTGGDQARIIEILKDTKIHKKLQQRYEEGLVVAGTSAGASMMSDRMILEGDSETHPRIEIVDLDAGMDFLSEVIIDQHFAQRGRLGRLLAAVARHPELIGIGIDENTAIVVKNHQLQVIGEGSCTVVDLQPASHNNIKQLLKDEGLALCDVGLHILPDGYGFDLSTRKAIVS</sequence>
<dbReference type="Gene3D" id="3.40.50.880">
    <property type="match status" value="1"/>
</dbReference>
<comment type="catalytic activity">
    <reaction evidence="1 9">
        <text>[L-4-(L-arginin-2-N-yl)aspartate](n) + H2O = [L-4-(L-arginin-2-N-yl)aspartate](n-1) + L-4-(L-arginin-2-N-yl)aspartate</text>
        <dbReference type="Rhea" id="RHEA:12845"/>
        <dbReference type="Rhea" id="RHEA-COMP:13728"/>
        <dbReference type="Rhea" id="RHEA-COMP:13734"/>
        <dbReference type="ChEBI" id="CHEBI:15377"/>
        <dbReference type="ChEBI" id="CHEBI:137986"/>
        <dbReference type="ChEBI" id="CHEBI:137991"/>
        <dbReference type="EC" id="3.4.15.6"/>
    </reaction>
</comment>
<dbReference type="PANTHER" id="PTHR36175:SF1">
    <property type="entry name" value="CYANOPHYCINASE"/>
    <property type="match status" value="1"/>
</dbReference>
<evidence type="ECO:0000256" key="7">
    <source>
        <dbReference type="ARBA" id="ARBA00022801"/>
    </source>
</evidence>
<keyword evidence="12" id="KW-0121">Carboxypeptidase</keyword>
<dbReference type="NCBIfam" id="TIGR02069">
    <property type="entry name" value="cyanophycinase"/>
    <property type="match status" value="1"/>
</dbReference>
<evidence type="ECO:0000313" key="13">
    <source>
        <dbReference type="Proteomes" id="UP000008206"/>
    </source>
</evidence>
<feature type="compositionally biased region" description="Polar residues" evidence="11">
    <location>
        <begin position="12"/>
        <end position="23"/>
    </location>
</feature>
<feature type="active site" description="Charge relay system" evidence="10">
    <location>
        <position position="221"/>
    </location>
</feature>
<dbReference type="eggNOG" id="COG4242">
    <property type="taxonomic scope" value="Bacteria"/>
</dbReference>
<dbReference type="SUPFAM" id="SSF52317">
    <property type="entry name" value="Class I glutamine amidotransferase-like"/>
    <property type="match status" value="1"/>
</dbReference>
<dbReference type="AlphaFoldDB" id="E0UFS7"/>
<dbReference type="Pfam" id="PF03575">
    <property type="entry name" value="Peptidase_S51"/>
    <property type="match status" value="1"/>
</dbReference>
<evidence type="ECO:0000256" key="11">
    <source>
        <dbReference type="SAM" id="MobiDB-lite"/>
    </source>
</evidence>
<feature type="active site" description="Charge relay system" evidence="10">
    <location>
        <position position="152"/>
    </location>
</feature>
<evidence type="ECO:0000256" key="9">
    <source>
        <dbReference type="PIRNR" id="PIRNR032067"/>
    </source>
</evidence>
<keyword evidence="7 9" id="KW-0378">Hydrolase</keyword>
<dbReference type="OrthoDB" id="9799980at2"/>
<dbReference type="InterPro" id="IPR029062">
    <property type="entry name" value="Class_I_gatase-like"/>
</dbReference>
<dbReference type="KEGG" id="cyj:Cyan7822_1181"/>
<dbReference type="GO" id="GO:0008241">
    <property type="term" value="F:peptidyl-dipeptidase activity"/>
    <property type="evidence" value="ECO:0007669"/>
    <property type="project" value="UniProtKB-EC"/>
</dbReference>
<dbReference type="GO" id="GO:0006508">
    <property type="term" value="P:proteolysis"/>
    <property type="evidence" value="ECO:0007669"/>
    <property type="project" value="UniProtKB-KW"/>
</dbReference>
<dbReference type="PIRSF" id="PIRSF032067">
    <property type="entry name" value="Cyanophycinase"/>
    <property type="match status" value="1"/>
</dbReference>
<dbReference type="CDD" id="cd03145">
    <property type="entry name" value="GAT1_cyanophycinase"/>
    <property type="match status" value="1"/>
</dbReference>
<evidence type="ECO:0000256" key="6">
    <source>
        <dbReference type="ARBA" id="ARBA00022670"/>
    </source>
</evidence>
<feature type="region of interest" description="Disordered" evidence="11">
    <location>
        <begin position="1"/>
        <end position="24"/>
    </location>
</feature>
<dbReference type="RefSeq" id="WP_013321295.1">
    <property type="nucleotide sequence ID" value="NC_014501.1"/>
</dbReference>
<evidence type="ECO:0000256" key="10">
    <source>
        <dbReference type="PIRSR" id="PIRSR032067-1"/>
    </source>
</evidence>
<accession>E0UFS7</accession>
<organism evidence="12 13">
    <name type="scientific">Gloeothece verrucosa (strain PCC 7822)</name>
    <name type="common">Cyanothece sp. (strain PCC 7822)</name>
    <dbReference type="NCBI Taxonomy" id="497965"/>
    <lineage>
        <taxon>Bacteria</taxon>
        <taxon>Bacillati</taxon>
        <taxon>Cyanobacteriota</taxon>
        <taxon>Cyanophyceae</taxon>
        <taxon>Oscillatoriophycideae</taxon>
        <taxon>Chroococcales</taxon>
        <taxon>Aphanothecaceae</taxon>
        <taxon>Gloeothece</taxon>
        <taxon>Gloeothece verrucosa</taxon>
    </lineage>
</organism>
<dbReference type="HOGENOM" id="CLU_053928_0_0_3"/>
<dbReference type="InterPro" id="IPR005320">
    <property type="entry name" value="Peptidase_S51"/>
</dbReference>
<evidence type="ECO:0000256" key="2">
    <source>
        <dbReference type="ARBA" id="ARBA00002039"/>
    </source>
</evidence>
<name>E0UFS7_GLOV7</name>
<dbReference type="GO" id="GO:0008236">
    <property type="term" value="F:serine-type peptidase activity"/>
    <property type="evidence" value="ECO:0007669"/>
    <property type="project" value="UniProtKB-KW"/>
</dbReference>
<protein>
    <recommendedName>
        <fullName evidence="5 9">Cyanophycinase</fullName>
        <ecNumber evidence="4 9">3.4.15.6</ecNumber>
    </recommendedName>
</protein>
<evidence type="ECO:0000313" key="12">
    <source>
        <dbReference type="EMBL" id="ADN13188.1"/>
    </source>
</evidence>
<proteinExistence type="inferred from homology"/>
<keyword evidence="6 9" id="KW-0645">Protease</keyword>
<keyword evidence="8 9" id="KW-0720">Serine protease</keyword>
<dbReference type="PANTHER" id="PTHR36175">
    <property type="entry name" value="CYANOPHYCINASE"/>
    <property type="match status" value="1"/>
</dbReference>